<evidence type="ECO:0000313" key="2">
    <source>
        <dbReference type="Proteomes" id="UP000789920"/>
    </source>
</evidence>
<sequence>MNFPTDTKPQWFFKKLKDLGKIKEKLLELPITDPFYCFIINFNSEIWKSIYPKNAILRIENDYLFKFSTEQYDDINNAMELVFEKYDPNLEPSPQIELSSDLNGLHQNYCKIIMKIWQVYTVILLLMLSFSLIIFSLIHWLLEWINPPAVSLESRYVYKYVYHPLDTVLDSLLQHFHLHG</sequence>
<keyword evidence="2" id="KW-1185">Reference proteome</keyword>
<feature type="non-terminal residue" evidence="1">
    <location>
        <position position="180"/>
    </location>
</feature>
<reference evidence="1" key="1">
    <citation type="submission" date="2021-06" db="EMBL/GenBank/DDBJ databases">
        <authorList>
            <person name="Kallberg Y."/>
            <person name="Tangrot J."/>
            <person name="Rosling A."/>
        </authorList>
    </citation>
    <scope>NUCLEOTIDE SEQUENCE</scope>
    <source>
        <strain evidence="1">MA461A</strain>
    </source>
</reference>
<protein>
    <submittedName>
        <fullName evidence="1">2349_t:CDS:1</fullName>
    </submittedName>
</protein>
<organism evidence="1 2">
    <name type="scientific">Racocetra persica</name>
    <dbReference type="NCBI Taxonomy" id="160502"/>
    <lineage>
        <taxon>Eukaryota</taxon>
        <taxon>Fungi</taxon>
        <taxon>Fungi incertae sedis</taxon>
        <taxon>Mucoromycota</taxon>
        <taxon>Glomeromycotina</taxon>
        <taxon>Glomeromycetes</taxon>
        <taxon>Diversisporales</taxon>
        <taxon>Gigasporaceae</taxon>
        <taxon>Racocetra</taxon>
    </lineage>
</organism>
<comment type="caution">
    <text evidence="1">The sequence shown here is derived from an EMBL/GenBank/DDBJ whole genome shotgun (WGS) entry which is preliminary data.</text>
</comment>
<evidence type="ECO:0000313" key="1">
    <source>
        <dbReference type="EMBL" id="CAG8589476.1"/>
    </source>
</evidence>
<proteinExistence type="predicted"/>
<dbReference type="EMBL" id="CAJVQC010008205">
    <property type="protein sequence ID" value="CAG8589476.1"/>
    <property type="molecule type" value="Genomic_DNA"/>
</dbReference>
<gene>
    <name evidence="1" type="ORF">RPERSI_LOCUS5477</name>
</gene>
<dbReference type="Proteomes" id="UP000789920">
    <property type="component" value="Unassembled WGS sequence"/>
</dbReference>
<name>A0ACA9MKM7_9GLOM</name>
<accession>A0ACA9MKM7</accession>